<protein>
    <submittedName>
        <fullName evidence="3">Bacteriocin immunity protein</fullName>
    </submittedName>
</protein>
<dbReference type="CDD" id="cd16363">
    <property type="entry name" value="Col_Im_like"/>
    <property type="match status" value="1"/>
</dbReference>
<dbReference type="PRINTS" id="PR01299">
    <property type="entry name" value="PYOCIN"/>
</dbReference>
<organism evidence="3 4">
    <name type="scientific">Pseudomonas aeruginosa</name>
    <dbReference type="NCBI Taxonomy" id="287"/>
    <lineage>
        <taxon>Bacteria</taxon>
        <taxon>Pseudomonadati</taxon>
        <taxon>Pseudomonadota</taxon>
        <taxon>Gammaproteobacteria</taxon>
        <taxon>Pseudomonadales</taxon>
        <taxon>Pseudomonadaceae</taxon>
        <taxon>Pseudomonas</taxon>
    </lineage>
</organism>
<evidence type="ECO:0000256" key="1">
    <source>
        <dbReference type="ARBA" id="ARBA00009346"/>
    </source>
</evidence>
<evidence type="ECO:0000313" key="3">
    <source>
        <dbReference type="EMBL" id="MZZ11080.1"/>
    </source>
</evidence>
<dbReference type="SUPFAM" id="SSF47345">
    <property type="entry name" value="Colicin E immunity proteins"/>
    <property type="match status" value="1"/>
</dbReference>
<dbReference type="GO" id="GO:0015643">
    <property type="term" value="F:toxic substance binding"/>
    <property type="evidence" value="ECO:0007669"/>
    <property type="project" value="InterPro"/>
</dbReference>
<reference evidence="3" key="1">
    <citation type="submission" date="2020-01" db="EMBL/GenBank/DDBJ databases">
        <title>Bacteria Cultured from War Wounds Associated with the Conflict in Eastern Ukraine.</title>
        <authorList>
            <person name="Snesrud E."/>
            <person name="Galac M.R."/>
            <person name="Mc Gann P."/>
            <person name="Valentine K."/>
            <person name="Viacheslav K."/>
        </authorList>
    </citation>
    <scope>NUCLEOTIDE SEQUENCE</scope>
    <source>
        <strain evidence="3">VNMU148</strain>
    </source>
</reference>
<comment type="caution">
    <text evidence="3">The sequence shown here is derived from an EMBL/GenBank/DDBJ whole genome shotgun (WGS) entry which is preliminary data.</text>
</comment>
<dbReference type="InterPro" id="IPR000290">
    <property type="entry name" value="Colicin_pyocin"/>
</dbReference>
<dbReference type="InterPro" id="IPR035900">
    <property type="entry name" value="Colicin_E_sf"/>
</dbReference>
<evidence type="ECO:0000256" key="2">
    <source>
        <dbReference type="ARBA" id="ARBA00023025"/>
    </source>
</evidence>
<dbReference type="GO" id="GO:0030153">
    <property type="term" value="P:bacteriocin immunity"/>
    <property type="evidence" value="ECO:0007669"/>
    <property type="project" value="UniProtKB-KW"/>
</dbReference>
<dbReference type="RefSeq" id="WP_003104361.1">
    <property type="nucleotide sequence ID" value="NZ_BSAL01000002.1"/>
</dbReference>
<sequence>MDIKNNLADYTESEFLEIIEEFFKNKSGLKGSELEKRMDKLVKHFEEVTSHPRKSGVIFHPKPGFETPEGIVKEVKEWRAANGLPGFKAG</sequence>
<evidence type="ECO:0000313" key="4">
    <source>
        <dbReference type="Proteomes" id="UP000644192"/>
    </source>
</evidence>
<proteinExistence type="inferred from homology"/>
<dbReference type="eggNOG" id="ENOG50334X2">
    <property type="taxonomic scope" value="Bacteria"/>
</dbReference>
<keyword evidence="2" id="KW-0079">Bacteriocin immunity</keyword>
<dbReference type="Proteomes" id="UP000644192">
    <property type="component" value="Unassembled WGS sequence"/>
</dbReference>
<dbReference type="AlphaFoldDB" id="A0A069Q6T6"/>
<dbReference type="EMBL" id="WXZT01000001">
    <property type="protein sequence ID" value="MZZ11080.1"/>
    <property type="molecule type" value="Genomic_DNA"/>
</dbReference>
<gene>
    <name evidence="3" type="ORF">GUL26_02350</name>
</gene>
<name>A0A069Q6T6_PSEAI</name>
<comment type="similarity">
    <text evidence="1">Belongs to the colicins ColE2/ColE8/ColE9 and pyocins S1/S2 family.</text>
</comment>
<dbReference type="Pfam" id="PF01320">
    <property type="entry name" value="Colicin_Pyocin"/>
    <property type="match status" value="1"/>
</dbReference>
<dbReference type="Gene3D" id="1.10.1200.20">
    <property type="entry name" value="Colicin E immunity protein"/>
    <property type="match status" value="1"/>
</dbReference>
<accession>A0A069Q6T6</accession>